<dbReference type="Proteomes" id="UP001163321">
    <property type="component" value="Chromosome 10"/>
</dbReference>
<evidence type="ECO:0000313" key="1">
    <source>
        <dbReference type="EMBL" id="KAI9920548.1"/>
    </source>
</evidence>
<gene>
    <name evidence="1" type="ORF">PsorP6_015890</name>
</gene>
<keyword evidence="2" id="KW-1185">Reference proteome</keyword>
<name>A0ACC0WR44_9STRA</name>
<sequence length="176" mass="19927">MDAERDTENVDFSGYRELQLNFETEDQGTNYEDVVYEERYYQETHNPEADCQGTYTPEDGRRSPVTGTPSLEHTATAFASAKKQKRNRGRTTPVRQESLAPESRFGRTRIQIDNALKQIADSINKFPAKEEQEENSCKKVKKNIQDLMLMQIQMGAAFGGSFTEGKEATGERALGM</sequence>
<accession>A0ACC0WR44</accession>
<evidence type="ECO:0000313" key="2">
    <source>
        <dbReference type="Proteomes" id="UP001163321"/>
    </source>
</evidence>
<dbReference type="EMBL" id="CM047589">
    <property type="protein sequence ID" value="KAI9920548.1"/>
    <property type="molecule type" value="Genomic_DNA"/>
</dbReference>
<comment type="caution">
    <text evidence="1">The sequence shown here is derived from an EMBL/GenBank/DDBJ whole genome shotgun (WGS) entry which is preliminary data.</text>
</comment>
<organism evidence="1 2">
    <name type="scientific">Peronosclerospora sorghi</name>
    <dbReference type="NCBI Taxonomy" id="230839"/>
    <lineage>
        <taxon>Eukaryota</taxon>
        <taxon>Sar</taxon>
        <taxon>Stramenopiles</taxon>
        <taxon>Oomycota</taxon>
        <taxon>Peronosporomycetes</taxon>
        <taxon>Peronosporales</taxon>
        <taxon>Peronosporaceae</taxon>
        <taxon>Peronosclerospora</taxon>
    </lineage>
</organism>
<proteinExistence type="predicted"/>
<protein>
    <submittedName>
        <fullName evidence="1">Uncharacterized protein</fullName>
    </submittedName>
</protein>
<reference evidence="1 2" key="1">
    <citation type="journal article" date="2022" name="bioRxiv">
        <title>The genome of the oomycete Peronosclerospora sorghi, a cosmopolitan pathogen of maize and sorghum, is inflated with dispersed pseudogenes.</title>
        <authorList>
            <person name="Fletcher K."/>
            <person name="Martin F."/>
            <person name="Isakeit T."/>
            <person name="Cavanaugh K."/>
            <person name="Magill C."/>
            <person name="Michelmore R."/>
        </authorList>
    </citation>
    <scope>NUCLEOTIDE SEQUENCE [LARGE SCALE GENOMIC DNA]</scope>
    <source>
        <strain evidence="1">P6</strain>
    </source>
</reference>